<organism evidence="2">
    <name type="scientific">Harpegnathos saltator</name>
    <name type="common">Jerdon's jumping ant</name>
    <dbReference type="NCBI Taxonomy" id="610380"/>
    <lineage>
        <taxon>Eukaryota</taxon>
        <taxon>Metazoa</taxon>
        <taxon>Ecdysozoa</taxon>
        <taxon>Arthropoda</taxon>
        <taxon>Hexapoda</taxon>
        <taxon>Insecta</taxon>
        <taxon>Pterygota</taxon>
        <taxon>Neoptera</taxon>
        <taxon>Endopterygota</taxon>
        <taxon>Hymenoptera</taxon>
        <taxon>Apocrita</taxon>
        <taxon>Aculeata</taxon>
        <taxon>Formicoidea</taxon>
        <taxon>Formicidae</taxon>
        <taxon>Ponerinae</taxon>
        <taxon>Ponerini</taxon>
        <taxon>Harpegnathos</taxon>
    </lineage>
</organism>
<dbReference type="EMBL" id="GL453853">
    <property type="protein sequence ID" value="EFN75411.1"/>
    <property type="molecule type" value="Genomic_DNA"/>
</dbReference>
<reference evidence="1 2" key="1">
    <citation type="journal article" date="2010" name="Science">
        <title>Genomic comparison of the ants Camponotus floridanus and Harpegnathos saltator.</title>
        <authorList>
            <person name="Bonasio R."/>
            <person name="Zhang G."/>
            <person name="Ye C."/>
            <person name="Mutti N.S."/>
            <person name="Fang X."/>
            <person name="Qin N."/>
            <person name="Donahue G."/>
            <person name="Yang P."/>
            <person name="Li Q."/>
            <person name="Li C."/>
            <person name="Zhang P."/>
            <person name="Huang Z."/>
            <person name="Berger S.L."/>
            <person name="Reinberg D."/>
            <person name="Wang J."/>
            <person name="Liebig J."/>
        </authorList>
    </citation>
    <scope>NUCLEOTIDE SEQUENCE [LARGE SCALE GENOMIC DNA]</scope>
    <source>
        <strain evidence="1 2">R22 G/1</strain>
    </source>
</reference>
<sequence length="94" mass="11482">SSDDKLVLATLFLDEEKTGLKIMKERNQKWIHLMLKKRKLEKKHCTLFNDLLKYDMYYQYFRMSECKFYDLLKLIEPILQNQNISFREVISPTE</sequence>
<dbReference type="Proteomes" id="UP000008237">
    <property type="component" value="Unassembled WGS sequence"/>
</dbReference>
<keyword evidence="2" id="KW-1185">Reference proteome</keyword>
<gene>
    <name evidence="1" type="ORF">EAI_06725</name>
</gene>
<protein>
    <submittedName>
        <fullName evidence="1">Uncharacterized protein</fullName>
    </submittedName>
</protein>
<accession>E2C9G6</accession>
<evidence type="ECO:0000313" key="1">
    <source>
        <dbReference type="EMBL" id="EFN75411.1"/>
    </source>
</evidence>
<feature type="non-terminal residue" evidence="1">
    <location>
        <position position="94"/>
    </location>
</feature>
<feature type="non-terminal residue" evidence="1">
    <location>
        <position position="1"/>
    </location>
</feature>
<evidence type="ECO:0000313" key="2">
    <source>
        <dbReference type="Proteomes" id="UP000008237"/>
    </source>
</evidence>
<proteinExistence type="predicted"/>
<name>E2C9G6_HARSA</name>
<dbReference type="OMA" id="FRMSHAK"/>
<dbReference type="InParanoid" id="E2C9G6"/>
<dbReference type="AlphaFoldDB" id="E2C9G6"/>